<sequence>MRAAVSAPPPHSCYSRRRATLLDARHVLDHMPQRRAPPRAAGLRAPPAAASAPVSASSRRTRRYAWPGAPPPARPLQDTPANSNSLSLNNSCAVDLTCILAIKTKF</sequence>
<dbReference type="HOGENOM" id="CLU_2227469_0_0_1"/>
<evidence type="ECO:0000256" key="1">
    <source>
        <dbReference type="SAM" id="MobiDB-lite"/>
    </source>
</evidence>
<dbReference type="Proteomes" id="UP000008021">
    <property type="component" value="Chromosome 4"/>
</dbReference>
<organism evidence="2">
    <name type="scientific">Oryza meridionalis</name>
    <dbReference type="NCBI Taxonomy" id="40149"/>
    <lineage>
        <taxon>Eukaryota</taxon>
        <taxon>Viridiplantae</taxon>
        <taxon>Streptophyta</taxon>
        <taxon>Embryophyta</taxon>
        <taxon>Tracheophyta</taxon>
        <taxon>Spermatophyta</taxon>
        <taxon>Magnoliopsida</taxon>
        <taxon>Liliopsida</taxon>
        <taxon>Poales</taxon>
        <taxon>Poaceae</taxon>
        <taxon>BOP clade</taxon>
        <taxon>Oryzoideae</taxon>
        <taxon>Oryzeae</taxon>
        <taxon>Oryzinae</taxon>
        <taxon>Oryza</taxon>
    </lineage>
</organism>
<keyword evidence="3" id="KW-1185">Reference proteome</keyword>
<feature type="compositionally biased region" description="Low complexity" evidence="1">
    <location>
        <begin position="38"/>
        <end position="58"/>
    </location>
</feature>
<name>A0A0E0DFE1_9ORYZ</name>
<evidence type="ECO:0000313" key="3">
    <source>
        <dbReference type="Proteomes" id="UP000008021"/>
    </source>
</evidence>
<dbReference type="Gramene" id="OMERI04G13970.1">
    <property type="protein sequence ID" value="OMERI04G13970.1"/>
    <property type="gene ID" value="OMERI04G13970"/>
</dbReference>
<proteinExistence type="predicted"/>
<feature type="region of interest" description="Disordered" evidence="1">
    <location>
        <begin position="31"/>
        <end position="85"/>
    </location>
</feature>
<dbReference type="STRING" id="40149.A0A0E0DFE1"/>
<dbReference type="AlphaFoldDB" id="A0A0E0DFE1"/>
<dbReference type="eggNOG" id="ENOG502R7B6">
    <property type="taxonomic scope" value="Eukaryota"/>
</dbReference>
<accession>A0A0E0DFE1</accession>
<reference evidence="2" key="1">
    <citation type="submission" date="2015-04" db="UniProtKB">
        <authorList>
            <consortium name="EnsemblPlants"/>
        </authorList>
    </citation>
    <scope>IDENTIFICATION</scope>
</reference>
<dbReference type="EnsemblPlants" id="OMERI04G13970.1">
    <property type="protein sequence ID" value="OMERI04G13970.1"/>
    <property type="gene ID" value="OMERI04G13970"/>
</dbReference>
<evidence type="ECO:0000313" key="2">
    <source>
        <dbReference type="EnsemblPlants" id="OMERI04G13970.1"/>
    </source>
</evidence>
<protein>
    <submittedName>
        <fullName evidence="2">Uncharacterized protein</fullName>
    </submittedName>
</protein>
<reference evidence="2" key="2">
    <citation type="submission" date="2018-05" db="EMBL/GenBank/DDBJ databases">
        <title>OmerRS3 (Oryza meridionalis Reference Sequence Version 3).</title>
        <authorList>
            <person name="Zhang J."/>
            <person name="Kudrna D."/>
            <person name="Lee S."/>
            <person name="Talag J."/>
            <person name="Welchert J."/>
            <person name="Wing R.A."/>
        </authorList>
    </citation>
    <scope>NUCLEOTIDE SEQUENCE [LARGE SCALE GENOMIC DNA]</scope>
    <source>
        <strain evidence="2">cv. OR44</strain>
    </source>
</reference>